<feature type="coiled-coil region" evidence="1">
    <location>
        <begin position="287"/>
        <end position="421"/>
    </location>
</feature>
<proteinExistence type="predicted"/>
<evidence type="ECO:0000313" key="2">
    <source>
        <dbReference type="EMBL" id="GLR62871.1"/>
    </source>
</evidence>
<protein>
    <submittedName>
        <fullName evidence="2">ATP-binding protein</fullName>
    </submittedName>
</protein>
<reference evidence="3" key="1">
    <citation type="journal article" date="2019" name="Int. J. Syst. Evol. Microbiol.">
        <title>The Global Catalogue of Microorganisms (GCM) 10K type strain sequencing project: providing services to taxonomists for standard genome sequencing and annotation.</title>
        <authorList>
            <consortium name="The Broad Institute Genomics Platform"/>
            <consortium name="The Broad Institute Genome Sequencing Center for Infectious Disease"/>
            <person name="Wu L."/>
            <person name="Ma J."/>
        </authorList>
    </citation>
    <scope>NUCLEOTIDE SEQUENCE [LARGE SCALE GENOMIC DNA]</scope>
    <source>
        <strain evidence="3">NBRC 100033</strain>
    </source>
</reference>
<gene>
    <name evidence="2" type="ORF">GCM10007878_03060</name>
</gene>
<evidence type="ECO:0000256" key="1">
    <source>
        <dbReference type="SAM" id="Coils"/>
    </source>
</evidence>
<dbReference type="EMBL" id="BSOR01000006">
    <property type="protein sequence ID" value="GLR62871.1"/>
    <property type="molecule type" value="Genomic_DNA"/>
</dbReference>
<feature type="coiled-coil region" evidence="1">
    <location>
        <begin position="468"/>
        <end position="516"/>
    </location>
</feature>
<name>A0ABQ5ZRV1_9GAMM</name>
<dbReference type="GO" id="GO:0005524">
    <property type="term" value="F:ATP binding"/>
    <property type="evidence" value="ECO:0007669"/>
    <property type="project" value="UniProtKB-KW"/>
</dbReference>
<keyword evidence="2" id="KW-0547">Nucleotide-binding</keyword>
<evidence type="ECO:0000313" key="3">
    <source>
        <dbReference type="Proteomes" id="UP001156682"/>
    </source>
</evidence>
<keyword evidence="2" id="KW-0067">ATP-binding</keyword>
<organism evidence="2 3">
    <name type="scientific">Marinospirillum insulare</name>
    <dbReference type="NCBI Taxonomy" id="217169"/>
    <lineage>
        <taxon>Bacteria</taxon>
        <taxon>Pseudomonadati</taxon>
        <taxon>Pseudomonadota</taxon>
        <taxon>Gammaproteobacteria</taxon>
        <taxon>Oceanospirillales</taxon>
        <taxon>Oceanospirillaceae</taxon>
        <taxon>Marinospirillum</taxon>
    </lineage>
</organism>
<keyword evidence="3" id="KW-1185">Reference proteome</keyword>
<dbReference type="Pfam" id="PF12128">
    <property type="entry name" value="DUF3584"/>
    <property type="match status" value="1"/>
</dbReference>
<dbReference type="InterPro" id="IPR021979">
    <property type="entry name" value="DUF3584"/>
</dbReference>
<dbReference type="Proteomes" id="UP001156682">
    <property type="component" value="Unassembled WGS sequence"/>
</dbReference>
<accession>A0ABQ5ZRV1</accession>
<comment type="caution">
    <text evidence="2">The sequence shown here is derived from an EMBL/GenBank/DDBJ whole genome shotgun (WGS) entry which is preliminary data.</text>
</comment>
<feature type="coiled-coil region" evidence="1">
    <location>
        <begin position="604"/>
        <end position="869"/>
    </location>
</feature>
<keyword evidence="1" id="KW-0175">Coiled coil</keyword>
<dbReference type="RefSeq" id="WP_027850356.1">
    <property type="nucleotide sequence ID" value="NZ_BSOR01000006.1"/>
</dbReference>
<sequence>MSQLLRIILIHTHLPGVVEIQMDQHTNICGTNASGKTTLQRLVPVFFGELPNRVVPKTRKKFDEFYLPFSNSYLVYEYQREAGEICQVVLTRKSEGGLDYRFVGAPYTSESYLEETQDGIKAYSYADWASKMRQTLPGKLSPKISATSEYRSIIQNDAAAIKGSNSESLKLRRLAASFSLVSGSHKLRHIEKLVSAVHAKEGKMDTLKSMLAAIFEEDGVTLPTTRVRNTKAREWIQDMRQSMKLAQLEKDFDQLTKLAQALTYIEAQLAALEPLLREDQATQKLERADNEEKSNQLAGQLNQLKNAFEEQETELNSQLSKNNQDLEEISLRLNRIQSLYENYEAQDMPQLKIDTEALPLWREDLARLEEHYQLIAEQHDDLERQLEQHKLKLAEDLERLSQQQNAKAKQLLAQKEQVREAQDTKLASLDQNFQNRYQTQQNLFAEQLAASKSELAVLKNELNRSSLTQEEVDELDQAEMRLEQAQIQAQQLSQQLQNLQDQKRLALEERNQADQQLVKQRKAHQLAELDLQHLHKQLTPEQGSLRHFLRLHYSGWEYSLGKVLDESLLDRQDLQPSLTELTTNLYGLNLDLNALDLPDYAQDETAIKLRIKTAEEKLEEVKQQKTLAEKHLQTSHEAFEKISAWVDQAEWKYREANQNIDYARDARDRLKAQQAKLTSQRQDKIRQEINTQEAQLAALSEQQQQDLQAMNQDHQAQRLELKSDWQTELNNLDEQLAQQEAQLEAKRQANKTQLKELEQAFADELSAKGIDTNQFNQLKERQNQLHKAIKQVEGRQDELNNWLEFMQLDWQKRRPELLEQETQQKHQLRALNQQLEQLKSTYTSQRKNLAAEQQALKQKIQEADNLMSQLRPLLASLADLNLMQVVPAQLAETSGIEERLARTAEALKDLSQQDQVLNKRFEDFERLLSQDAGADFLNRFEEEKNNLARDATKRQQLPILVNLLHILKDQQQQLLDMGENIGGDLKKFFTVFNDINRRIAQQSRRLSEAVTDDLELSGISKSEVKILSTIDELGFWQPLKRFAKRYDDWQRSGKELPTDDYLNALADVVELIRSDEQYSIESLLRLELHLSEGGSDLVIKNDRQLLESSSHGMAYLILCKYLLAFTRLLRGKAEVTLHWPIDEIGTLAYHNVEKLFQACSKNRIVIMGAFPNAESDVLMLFQHRYLIENSQLKRIQPPVNRLAELLASKRKEES</sequence>